<reference evidence="9" key="1">
    <citation type="submission" date="2015-01" db="EMBL/GenBank/DDBJ databases">
        <authorList>
            <person name="Durling Mikael"/>
        </authorList>
    </citation>
    <scope>NUCLEOTIDE SEQUENCE</scope>
</reference>
<dbReference type="SUPFAM" id="SSF54534">
    <property type="entry name" value="FKBP-like"/>
    <property type="match status" value="1"/>
</dbReference>
<proteinExistence type="predicted"/>
<evidence type="ECO:0000256" key="5">
    <source>
        <dbReference type="ARBA" id="ARBA00023235"/>
    </source>
</evidence>
<comment type="catalytic activity">
    <reaction evidence="1 6">
        <text>[protein]-peptidylproline (omega=180) = [protein]-peptidylproline (omega=0)</text>
        <dbReference type="Rhea" id="RHEA:16237"/>
        <dbReference type="Rhea" id="RHEA-COMP:10747"/>
        <dbReference type="Rhea" id="RHEA-COMP:10748"/>
        <dbReference type="ChEBI" id="CHEBI:83833"/>
        <dbReference type="ChEBI" id="CHEBI:83834"/>
        <dbReference type="EC" id="5.2.1.8"/>
    </reaction>
</comment>
<evidence type="ECO:0000313" key="9">
    <source>
        <dbReference type="EMBL" id="CEO49992.1"/>
    </source>
</evidence>
<feature type="non-terminal residue" evidence="9">
    <location>
        <position position="1"/>
    </location>
</feature>
<accession>A0A0B7K329</accession>
<keyword evidence="5 6" id="KW-0413">Isomerase</keyword>
<evidence type="ECO:0000256" key="6">
    <source>
        <dbReference type="PROSITE-ProRule" id="PRU00277"/>
    </source>
</evidence>
<feature type="region of interest" description="Disordered" evidence="7">
    <location>
        <begin position="173"/>
        <end position="201"/>
    </location>
</feature>
<comment type="function">
    <text evidence="2">PPIases accelerate the folding of proteins. It catalyzes the cis-trans isomerization of proline imidic peptide bonds in oligopeptides.</text>
</comment>
<protein>
    <recommendedName>
        <fullName evidence="3 6">peptidylprolyl isomerase</fullName>
        <ecNumber evidence="3 6">5.2.1.8</ecNumber>
    </recommendedName>
</protein>
<sequence>TLFALPHPKSTSSTPSSPYTSSSEPYQSPTLATMKSTVLVLALASLAAASAELKIDVTRKVKCERKTQKGDQVKMHYHGSLESNGEKFDASYDRGQPLAFKLGTGQVIKGWDEGLLDMCIGEKRTLTIPPEFGYGSRGIGPIPGGATLIFKTELVGIAGVETPNPEDIIEVEEEKGEEKKEEAKESEAAKETEANVAEQVQSVASEAAEAIKTVVADTDDPVHGEL</sequence>
<feature type="region of interest" description="Disordered" evidence="7">
    <location>
        <begin position="1"/>
        <end position="27"/>
    </location>
</feature>
<organism evidence="9">
    <name type="scientific">Bionectria ochroleuca</name>
    <name type="common">Gliocladium roseum</name>
    <dbReference type="NCBI Taxonomy" id="29856"/>
    <lineage>
        <taxon>Eukaryota</taxon>
        <taxon>Fungi</taxon>
        <taxon>Dikarya</taxon>
        <taxon>Ascomycota</taxon>
        <taxon>Pezizomycotina</taxon>
        <taxon>Sordariomycetes</taxon>
        <taxon>Hypocreomycetidae</taxon>
        <taxon>Hypocreales</taxon>
        <taxon>Bionectriaceae</taxon>
        <taxon>Clonostachys</taxon>
    </lineage>
</organism>
<dbReference type="FunFam" id="3.10.50.40:FF:000006">
    <property type="entry name" value="Peptidyl-prolyl cis-trans isomerase"/>
    <property type="match status" value="1"/>
</dbReference>
<evidence type="ECO:0000259" key="8">
    <source>
        <dbReference type="PROSITE" id="PS50059"/>
    </source>
</evidence>
<evidence type="ECO:0000256" key="3">
    <source>
        <dbReference type="ARBA" id="ARBA00013194"/>
    </source>
</evidence>
<dbReference type="AlphaFoldDB" id="A0A0B7K329"/>
<dbReference type="Pfam" id="PF00254">
    <property type="entry name" value="FKBP_C"/>
    <property type="match status" value="1"/>
</dbReference>
<keyword evidence="4 6" id="KW-0697">Rotamase</keyword>
<gene>
    <name evidence="9" type="ORF">BN869_000006049_1</name>
</gene>
<evidence type="ECO:0000256" key="4">
    <source>
        <dbReference type="ARBA" id="ARBA00023110"/>
    </source>
</evidence>
<dbReference type="GO" id="GO:0003755">
    <property type="term" value="F:peptidyl-prolyl cis-trans isomerase activity"/>
    <property type="evidence" value="ECO:0007669"/>
    <property type="project" value="UniProtKB-KW"/>
</dbReference>
<dbReference type="InterPro" id="IPR001179">
    <property type="entry name" value="PPIase_FKBP_dom"/>
</dbReference>
<dbReference type="PROSITE" id="PS50059">
    <property type="entry name" value="FKBP_PPIASE"/>
    <property type="match status" value="1"/>
</dbReference>
<dbReference type="InterPro" id="IPR044609">
    <property type="entry name" value="FKBP2/11"/>
</dbReference>
<evidence type="ECO:0000256" key="7">
    <source>
        <dbReference type="SAM" id="MobiDB-lite"/>
    </source>
</evidence>
<dbReference type="InterPro" id="IPR046357">
    <property type="entry name" value="PPIase_dom_sf"/>
</dbReference>
<dbReference type="PANTHER" id="PTHR45779">
    <property type="entry name" value="PEPTIDYLPROLYL ISOMERASE"/>
    <property type="match status" value="1"/>
</dbReference>
<feature type="domain" description="PPIase FKBP-type" evidence="8">
    <location>
        <begin position="70"/>
        <end position="158"/>
    </location>
</feature>
<dbReference type="GO" id="GO:0005783">
    <property type="term" value="C:endoplasmic reticulum"/>
    <property type="evidence" value="ECO:0007669"/>
    <property type="project" value="TreeGrafter"/>
</dbReference>
<dbReference type="Gene3D" id="3.10.50.40">
    <property type="match status" value="1"/>
</dbReference>
<dbReference type="EC" id="5.2.1.8" evidence="3 6"/>
<evidence type="ECO:0000256" key="2">
    <source>
        <dbReference type="ARBA" id="ARBA00002388"/>
    </source>
</evidence>
<name>A0A0B7K329_BIOOC</name>
<feature type="compositionally biased region" description="Low complexity" evidence="7">
    <location>
        <begin position="10"/>
        <end position="27"/>
    </location>
</feature>
<dbReference type="EMBL" id="CDPU01000016">
    <property type="protein sequence ID" value="CEO49992.1"/>
    <property type="molecule type" value="Genomic_DNA"/>
</dbReference>
<feature type="compositionally biased region" description="Basic and acidic residues" evidence="7">
    <location>
        <begin position="176"/>
        <end position="193"/>
    </location>
</feature>
<evidence type="ECO:0000256" key="1">
    <source>
        <dbReference type="ARBA" id="ARBA00000971"/>
    </source>
</evidence>
<dbReference type="PANTHER" id="PTHR45779:SF7">
    <property type="entry name" value="PEPTIDYLPROLYL ISOMERASE"/>
    <property type="match status" value="1"/>
</dbReference>